<organism evidence="14 15">
    <name type="scientific">Sulfurovum xiamenensis</name>
    <dbReference type="NCBI Taxonomy" id="3019066"/>
    <lineage>
        <taxon>Bacteria</taxon>
        <taxon>Pseudomonadati</taxon>
        <taxon>Campylobacterota</taxon>
        <taxon>Epsilonproteobacteria</taxon>
        <taxon>Campylobacterales</taxon>
        <taxon>Sulfurovaceae</taxon>
        <taxon>Sulfurovum</taxon>
    </lineage>
</organism>
<gene>
    <name evidence="13 14" type="primary">zupT</name>
    <name evidence="14" type="ORF">PF327_01485</name>
</gene>
<evidence type="ECO:0000256" key="2">
    <source>
        <dbReference type="ARBA" id="ARBA00009703"/>
    </source>
</evidence>
<dbReference type="HAMAP" id="MF_00548">
    <property type="entry name" value="ZupT"/>
    <property type="match status" value="1"/>
</dbReference>
<keyword evidence="15" id="KW-1185">Reference proteome</keyword>
<evidence type="ECO:0000313" key="15">
    <source>
        <dbReference type="Proteomes" id="UP001169066"/>
    </source>
</evidence>
<evidence type="ECO:0000256" key="4">
    <source>
        <dbReference type="ARBA" id="ARBA00022475"/>
    </source>
</evidence>
<protein>
    <recommendedName>
        <fullName evidence="13">Zinc transporter ZupT</fullName>
    </recommendedName>
</protein>
<evidence type="ECO:0000256" key="1">
    <source>
        <dbReference type="ARBA" id="ARBA00004651"/>
    </source>
</evidence>
<dbReference type="PANTHER" id="PTHR11040:SF205">
    <property type="entry name" value="ZINC TRANSPORTER ZUPT"/>
    <property type="match status" value="1"/>
</dbReference>
<evidence type="ECO:0000256" key="3">
    <source>
        <dbReference type="ARBA" id="ARBA00022448"/>
    </source>
</evidence>
<evidence type="ECO:0000256" key="9">
    <source>
        <dbReference type="ARBA" id="ARBA00022989"/>
    </source>
</evidence>
<feature type="transmembrane region" description="Helical" evidence="13">
    <location>
        <begin position="42"/>
        <end position="62"/>
    </location>
</feature>
<evidence type="ECO:0000256" key="7">
    <source>
        <dbReference type="ARBA" id="ARBA00022833"/>
    </source>
</evidence>
<keyword evidence="10" id="KW-0408">Iron</keyword>
<dbReference type="Proteomes" id="UP001169066">
    <property type="component" value="Unassembled WGS sequence"/>
</dbReference>
<dbReference type="NCBIfam" id="NF003243">
    <property type="entry name" value="PRK04201.1"/>
    <property type="match status" value="1"/>
</dbReference>
<comment type="similarity">
    <text evidence="2 13">Belongs to the ZIP transporter (TC 2.A.5) family. ZupT subfamily.</text>
</comment>
<sequence>MQALTIAEMLPAFLLTLFAGLSTALGALFTFWGGEKNTKFLSVGLGFSAGVMIYVSFVEILVKSQDAFTLKYGEILGESLGLVAFFVGIALSFVIDQLIPDNINPHHTLDIENSIDNKDTQTIQNYRAPLARMGFFTAIAIALHNFPEGFATFVSALNNMTTGISIALAIALHNIPEGLAIALPVYHATGDRKKAFLYALCSGLAEPVGAIIGFLILVPIMGDLALGITFGVVAGIMVYISFDELLPAARVYGNDHTTIFGLVIGMLVMSVSLILFKL</sequence>
<keyword evidence="5 13" id="KW-0812">Transmembrane</keyword>
<feature type="binding site" description="M2 metal binding site" evidence="13">
    <location>
        <position position="145"/>
    </location>
    <ligand>
        <name>Fe(2+)</name>
        <dbReference type="ChEBI" id="CHEBI:29033"/>
    </ligand>
</feature>
<keyword evidence="9 13" id="KW-1133">Transmembrane helix</keyword>
<feature type="transmembrane region" description="Helical" evidence="13">
    <location>
        <begin position="74"/>
        <end position="95"/>
    </location>
</feature>
<evidence type="ECO:0000256" key="12">
    <source>
        <dbReference type="ARBA" id="ARBA00023136"/>
    </source>
</evidence>
<feature type="binding site" description="M2 metal binding site" evidence="13">
    <location>
        <position position="206"/>
    </location>
    <ligand>
        <name>Fe(2+)</name>
        <dbReference type="ChEBI" id="CHEBI:29033"/>
    </ligand>
</feature>
<evidence type="ECO:0000313" key="14">
    <source>
        <dbReference type="EMBL" id="MDM5262861.1"/>
    </source>
</evidence>
<feature type="binding site" description="M1 metal binding site" evidence="13">
    <location>
        <position position="148"/>
    </location>
    <ligand>
        <name>Zn(2+)</name>
        <dbReference type="ChEBI" id="CHEBI:29105"/>
    </ligand>
</feature>
<keyword evidence="3 13" id="KW-0813">Transport</keyword>
<feature type="binding site" description="M2 metal binding site" evidence="13">
    <location>
        <position position="177"/>
    </location>
    <ligand>
        <name>Fe(2+)</name>
        <dbReference type="ChEBI" id="CHEBI:29033"/>
    </ligand>
</feature>
<dbReference type="Pfam" id="PF02535">
    <property type="entry name" value="Zip"/>
    <property type="match status" value="1"/>
</dbReference>
<comment type="caution">
    <text evidence="13">Lacks conserved residue(s) required for the propagation of feature annotation.</text>
</comment>
<accession>A0ABT7QP66</accession>
<comment type="catalytic activity">
    <reaction evidence="13">
        <text>Zn(2+)(in) = Zn(2+)(out)</text>
        <dbReference type="Rhea" id="RHEA:29351"/>
        <dbReference type="ChEBI" id="CHEBI:29105"/>
    </reaction>
</comment>
<dbReference type="InterPro" id="IPR023498">
    <property type="entry name" value="Zn_transptr_ZupT"/>
</dbReference>
<dbReference type="RefSeq" id="WP_289401025.1">
    <property type="nucleotide sequence ID" value="NZ_JAQIBC010000001.1"/>
</dbReference>
<evidence type="ECO:0000256" key="6">
    <source>
        <dbReference type="ARBA" id="ARBA00022723"/>
    </source>
</evidence>
<feature type="binding site" description="M2 metal binding site" evidence="13">
    <location>
        <position position="174"/>
    </location>
    <ligand>
        <name>Fe(2+)</name>
        <dbReference type="ChEBI" id="CHEBI:29033"/>
    </ligand>
</feature>
<feature type="binding site" description="M1 metal binding site" evidence="13">
    <location>
        <position position="173"/>
    </location>
    <ligand>
        <name>Zn(2+)</name>
        <dbReference type="ChEBI" id="CHEBI:29105"/>
    </ligand>
</feature>
<keyword evidence="8 13" id="KW-0864">Zinc transport</keyword>
<keyword evidence="4 13" id="KW-1003">Cell membrane</keyword>
<feature type="transmembrane region" description="Helical" evidence="13">
    <location>
        <begin position="257"/>
        <end position="276"/>
    </location>
</feature>
<comment type="function">
    <text evidence="13">Mediates zinc uptake. May also transport other divalent cations.</text>
</comment>
<feature type="transmembrane region" description="Helical" evidence="13">
    <location>
        <begin position="150"/>
        <end position="175"/>
    </location>
</feature>
<keyword evidence="11 13" id="KW-0406">Ion transport</keyword>
<name>A0ABT7QP66_9BACT</name>
<comment type="subcellular location">
    <subcellularLocation>
        <location evidence="1 13">Cell membrane</location>
        <topology evidence="1 13">Multi-pass membrane protein</topology>
    </subcellularLocation>
</comment>
<dbReference type="EMBL" id="JAQIBC010000001">
    <property type="protein sequence ID" value="MDM5262861.1"/>
    <property type="molecule type" value="Genomic_DNA"/>
</dbReference>
<proteinExistence type="inferred from homology"/>
<keyword evidence="12 13" id="KW-0472">Membrane</keyword>
<keyword evidence="6" id="KW-0479">Metal-binding</keyword>
<evidence type="ECO:0000256" key="8">
    <source>
        <dbReference type="ARBA" id="ARBA00022906"/>
    </source>
</evidence>
<feature type="transmembrane region" description="Helical" evidence="13">
    <location>
        <begin position="224"/>
        <end position="242"/>
    </location>
</feature>
<dbReference type="PANTHER" id="PTHR11040">
    <property type="entry name" value="ZINC/IRON TRANSPORTER"/>
    <property type="match status" value="1"/>
</dbReference>
<comment type="caution">
    <text evidence="14">The sequence shown here is derived from an EMBL/GenBank/DDBJ whole genome shotgun (WGS) entry which is preliminary data.</text>
</comment>
<feature type="binding site" description="M1 metal binding site" evidence="13">
    <location>
        <position position="177"/>
    </location>
    <ligand>
        <name>Zn(2+)</name>
        <dbReference type="ChEBI" id="CHEBI:29105"/>
    </ligand>
</feature>
<keyword evidence="7 13" id="KW-0862">Zinc</keyword>
<evidence type="ECO:0000256" key="10">
    <source>
        <dbReference type="ARBA" id="ARBA00023004"/>
    </source>
</evidence>
<evidence type="ECO:0000256" key="5">
    <source>
        <dbReference type="ARBA" id="ARBA00022692"/>
    </source>
</evidence>
<dbReference type="InterPro" id="IPR003689">
    <property type="entry name" value="ZIP"/>
</dbReference>
<evidence type="ECO:0000256" key="13">
    <source>
        <dbReference type="HAMAP-Rule" id="MF_00548"/>
    </source>
</evidence>
<feature type="binding site" description="M2 metal binding site" evidence="13">
    <location>
        <position position="148"/>
    </location>
    <ligand>
        <name>Fe(2+)</name>
        <dbReference type="ChEBI" id="CHEBI:29033"/>
    </ligand>
</feature>
<reference evidence="14" key="1">
    <citation type="submission" date="2023-01" db="EMBL/GenBank/DDBJ databases">
        <title>Sulfurovum sp. XTW-4 genome assembly.</title>
        <authorList>
            <person name="Wang J."/>
        </authorList>
    </citation>
    <scope>NUCLEOTIDE SEQUENCE</scope>
    <source>
        <strain evidence="14">XTW-4</strain>
    </source>
</reference>
<evidence type="ECO:0000256" key="11">
    <source>
        <dbReference type="ARBA" id="ARBA00023065"/>
    </source>
</evidence>
<feature type="transmembrane region" description="Helical" evidence="13">
    <location>
        <begin position="195"/>
        <end position="217"/>
    </location>
</feature>